<evidence type="ECO:0000313" key="3">
    <source>
        <dbReference type="Proteomes" id="UP000320085"/>
    </source>
</evidence>
<evidence type="ECO:0000313" key="2">
    <source>
        <dbReference type="EMBL" id="TQN44817.1"/>
    </source>
</evidence>
<feature type="transmembrane region" description="Helical" evidence="1">
    <location>
        <begin position="75"/>
        <end position="98"/>
    </location>
</feature>
<feature type="transmembrane region" description="Helical" evidence="1">
    <location>
        <begin position="150"/>
        <end position="169"/>
    </location>
</feature>
<comment type="caution">
    <text evidence="2">The sequence shown here is derived from an EMBL/GenBank/DDBJ whole genome shotgun (WGS) entry which is preliminary data.</text>
</comment>
<accession>A0A543PL62</accession>
<dbReference type="RefSeq" id="WP_246070286.1">
    <property type="nucleotide sequence ID" value="NZ_BAAAQC010000009.1"/>
</dbReference>
<feature type="transmembrane region" description="Helical" evidence="1">
    <location>
        <begin position="223"/>
        <end position="244"/>
    </location>
</feature>
<evidence type="ECO:0000256" key="1">
    <source>
        <dbReference type="SAM" id="Phobius"/>
    </source>
</evidence>
<keyword evidence="1" id="KW-0812">Transmembrane</keyword>
<feature type="transmembrane region" description="Helical" evidence="1">
    <location>
        <begin position="12"/>
        <end position="29"/>
    </location>
</feature>
<dbReference type="Proteomes" id="UP000320085">
    <property type="component" value="Unassembled WGS sequence"/>
</dbReference>
<dbReference type="Pfam" id="PF09490">
    <property type="entry name" value="CbtA"/>
    <property type="match status" value="1"/>
</dbReference>
<dbReference type="InterPro" id="IPR012666">
    <property type="entry name" value="CbtA_put"/>
</dbReference>
<feature type="transmembrane region" description="Helical" evidence="1">
    <location>
        <begin position="181"/>
        <end position="203"/>
    </location>
</feature>
<dbReference type="EMBL" id="VFQF01000003">
    <property type="protein sequence ID" value="TQN44817.1"/>
    <property type="molecule type" value="Genomic_DNA"/>
</dbReference>
<protein>
    <submittedName>
        <fullName evidence="2">Putative cobalt transporter CbtA</fullName>
    </submittedName>
</protein>
<keyword evidence="1" id="KW-0472">Membrane</keyword>
<name>A0A543PL62_9MICO</name>
<proteinExistence type="predicted"/>
<sequence length="259" mass="26441">MSFGSVLRRGVLAGVCAGLSSALVTWVAVEPVIRQALDIEAARTEVIHGGGQSLPLRLPAHGGGEEPLVSRAVQVVGGAMTSVLVGVAVGVIFAIVYARVRERLSGRGDLVGSLTLAAVGFGGVSLLPALVVPANPPAVGDPTTVGHRTMLYAVTLLLGVAVPIVVVAVDRRLSMSSMSTTTRLALDVVVAAVLLVGLVVLLPGSPDVVPDDVPADLLWDFRVASLAQLAAMWLTLGLVFGVLMERAATGDRTLAPVAA</sequence>
<reference evidence="2 3" key="1">
    <citation type="submission" date="2019-06" db="EMBL/GenBank/DDBJ databases">
        <title>Sequencing the genomes of 1000 actinobacteria strains.</title>
        <authorList>
            <person name="Klenk H.-P."/>
        </authorList>
    </citation>
    <scope>NUCLEOTIDE SEQUENCE [LARGE SCALE GENOMIC DNA]</scope>
    <source>
        <strain evidence="2 3">DSM 21776</strain>
    </source>
</reference>
<dbReference type="AlphaFoldDB" id="A0A543PL62"/>
<gene>
    <name evidence="2" type="ORF">FHX52_4038</name>
</gene>
<keyword evidence="1" id="KW-1133">Transmembrane helix</keyword>
<organism evidence="2 3">
    <name type="scientific">Humibacillus xanthopallidus</name>
    <dbReference type="NCBI Taxonomy" id="412689"/>
    <lineage>
        <taxon>Bacteria</taxon>
        <taxon>Bacillati</taxon>
        <taxon>Actinomycetota</taxon>
        <taxon>Actinomycetes</taxon>
        <taxon>Micrococcales</taxon>
        <taxon>Intrasporangiaceae</taxon>
        <taxon>Humibacillus</taxon>
    </lineage>
</organism>
<feature type="transmembrane region" description="Helical" evidence="1">
    <location>
        <begin position="110"/>
        <end position="130"/>
    </location>
</feature>